<keyword evidence="6 14" id="KW-0808">Transferase</keyword>
<keyword evidence="7" id="KW-0547">Nucleotide-binding</keyword>
<keyword evidence="10" id="KW-0902">Two-component regulatory system</keyword>
<dbReference type="GO" id="GO:0005886">
    <property type="term" value="C:plasma membrane"/>
    <property type="evidence" value="ECO:0007669"/>
    <property type="project" value="UniProtKB-SubCell"/>
</dbReference>
<reference evidence="14" key="1">
    <citation type="submission" date="2019-08" db="EMBL/GenBank/DDBJ databases">
        <authorList>
            <person name="Kucharzyk K."/>
            <person name="Murdoch R.W."/>
            <person name="Higgins S."/>
            <person name="Loffler F."/>
        </authorList>
    </citation>
    <scope>NUCLEOTIDE SEQUENCE</scope>
</reference>
<dbReference type="PRINTS" id="PR00344">
    <property type="entry name" value="BCTRLSENSOR"/>
</dbReference>
<dbReference type="InterPro" id="IPR003661">
    <property type="entry name" value="HisK_dim/P_dom"/>
</dbReference>
<dbReference type="Pfam" id="PF00512">
    <property type="entry name" value="HisKA"/>
    <property type="match status" value="1"/>
</dbReference>
<evidence type="ECO:0000256" key="11">
    <source>
        <dbReference type="ARBA" id="ARBA00023136"/>
    </source>
</evidence>
<keyword evidence="8" id="KW-0418">Kinase</keyword>
<evidence type="ECO:0000256" key="9">
    <source>
        <dbReference type="ARBA" id="ARBA00022840"/>
    </source>
</evidence>
<name>A0A644XDP9_9ZZZZ</name>
<evidence type="ECO:0000256" key="6">
    <source>
        <dbReference type="ARBA" id="ARBA00022679"/>
    </source>
</evidence>
<evidence type="ECO:0000256" key="1">
    <source>
        <dbReference type="ARBA" id="ARBA00000085"/>
    </source>
</evidence>
<dbReference type="SUPFAM" id="SSF47384">
    <property type="entry name" value="Homodimeric domain of signal transducing histidine kinase"/>
    <property type="match status" value="1"/>
</dbReference>
<comment type="caution">
    <text evidence="14">The sequence shown here is derived from an EMBL/GenBank/DDBJ whole genome shotgun (WGS) entry which is preliminary data.</text>
</comment>
<dbReference type="Pfam" id="PF02518">
    <property type="entry name" value="HATPase_c"/>
    <property type="match status" value="1"/>
</dbReference>
<dbReference type="AlphaFoldDB" id="A0A644XDP9"/>
<dbReference type="PANTHER" id="PTHR43711">
    <property type="entry name" value="TWO-COMPONENT HISTIDINE KINASE"/>
    <property type="match status" value="1"/>
</dbReference>
<accession>A0A644XDP9</accession>
<protein>
    <recommendedName>
        <fullName evidence="3">histidine kinase</fullName>
        <ecNumber evidence="3">2.7.13.3</ecNumber>
    </recommendedName>
</protein>
<dbReference type="SUPFAM" id="SSF55874">
    <property type="entry name" value="ATPase domain of HSP90 chaperone/DNA topoisomerase II/histidine kinase"/>
    <property type="match status" value="1"/>
</dbReference>
<comment type="subcellular location">
    <subcellularLocation>
        <location evidence="2">Cell membrane</location>
    </subcellularLocation>
</comment>
<dbReference type="PROSITE" id="PS50109">
    <property type="entry name" value="HIS_KIN"/>
    <property type="match status" value="1"/>
</dbReference>
<gene>
    <name evidence="14" type="primary">pleC_1</name>
    <name evidence="14" type="ORF">SDC9_58665</name>
</gene>
<evidence type="ECO:0000256" key="8">
    <source>
        <dbReference type="ARBA" id="ARBA00022777"/>
    </source>
</evidence>
<organism evidence="14">
    <name type="scientific">bioreactor metagenome</name>
    <dbReference type="NCBI Taxonomy" id="1076179"/>
    <lineage>
        <taxon>unclassified sequences</taxon>
        <taxon>metagenomes</taxon>
        <taxon>ecological metagenomes</taxon>
    </lineage>
</organism>
<keyword evidence="11" id="KW-0472">Membrane</keyword>
<dbReference type="EC" id="2.7.13.3" evidence="3"/>
<dbReference type="PANTHER" id="PTHR43711:SF31">
    <property type="entry name" value="HISTIDINE KINASE"/>
    <property type="match status" value="1"/>
</dbReference>
<dbReference type="InterPro" id="IPR050736">
    <property type="entry name" value="Sensor_HK_Regulatory"/>
</dbReference>
<dbReference type="InterPro" id="IPR004358">
    <property type="entry name" value="Sig_transdc_His_kin-like_C"/>
</dbReference>
<dbReference type="InterPro" id="IPR036097">
    <property type="entry name" value="HisK_dim/P_sf"/>
</dbReference>
<dbReference type="Gene3D" id="1.10.287.130">
    <property type="match status" value="1"/>
</dbReference>
<keyword evidence="4" id="KW-1003">Cell membrane</keyword>
<dbReference type="EMBL" id="VSSQ01001954">
    <property type="protein sequence ID" value="MPM12313.1"/>
    <property type="molecule type" value="Genomic_DNA"/>
</dbReference>
<evidence type="ECO:0000256" key="2">
    <source>
        <dbReference type="ARBA" id="ARBA00004236"/>
    </source>
</evidence>
<dbReference type="GO" id="GO:0000155">
    <property type="term" value="F:phosphorelay sensor kinase activity"/>
    <property type="evidence" value="ECO:0007669"/>
    <property type="project" value="InterPro"/>
</dbReference>
<keyword evidence="5" id="KW-0597">Phosphoprotein</keyword>
<dbReference type="CDD" id="cd00082">
    <property type="entry name" value="HisKA"/>
    <property type="match status" value="1"/>
</dbReference>
<dbReference type="SMART" id="SM00387">
    <property type="entry name" value="HATPase_c"/>
    <property type="match status" value="1"/>
</dbReference>
<feature type="domain" description="Histidine kinase" evidence="13">
    <location>
        <begin position="158"/>
        <end position="375"/>
    </location>
</feature>
<evidence type="ECO:0000259" key="13">
    <source>
        <dbReference type="PROSITE" id="PS50109"/>
    </source>
</evidence>
<keyword evidence="12" id="KW-0175">Coiled coil</keyword>
<evidence type="ECO:0000256" key="5">
    <source>
        <dbReference type="ARBA" id="ARBA00022553"/>
    </source>
</evidence>
<dbReference type="InterPro" id="IPR005467">
    <property type="entry name" value="His_kinase_dom"/>
</dbReference>
<evidence type="ECO:0000256" key="7">
    <source>
        <dbReference type="ARBA" id="ARBA00022741"/>
    </source>
</evidence>
<evidence type="ECO:0000256" key="12">
    <source>
        <dbReference type="SAM" id="Coils"/>
    </source>
</evidence>
<evidence type="ECO:0000256" key="3">
    <source>
        <dbReference type="ARBA" id="ARBA00012438"/>
    </source>
</evidence>
<evidence type="ECO:0000256" key="4">
    <source>
        <dbReference type="ARBA" id="ARBA00022475"/>
    </source>
</evidence>
<dbReference type="Gene3D" id="3.30.565.10">
    <property type="entry name" value="Histidine kinase-like ATPase, C-terminal domain"/>
    <property type="match status" value="1"/>
</dbReference>
<feature type="coiled-coil region" evidence="12">
    <location>
        <begin position="117"/>
        <end position="151"/>
    </location>
</feature>
<dbReference type="GO" id="GO:0005524">
    <property type="term" value="F:ATP binding"/>
    <property type="evidence" value="ECO:0007669"/>
    <property type="project" value="UniProtKB-KW"/>
</dbReference>
<evidence type="ECO:0000256" key="10">
    <source>
        <dbReference type="ARBA" id="ARBA00023012"/>
    </source>
</evidence>
<evidence type="ECO:0000313" key="14">
    <source>
        <dbReference type="EMBL" id="MPM12313.1"/>
    </source>
</evidence>
<dbReference type="SMART" id="SM00388">
    <property type="entry name" value="HisKA"/>
    <property type="match status" value="1"/>
</dbReference>
<sequence>MRKIGLISTILTQWREEFKLSIAESPSIYIALFKESGELIFANKTIKKTFRSSLSPAANFLNPPFSRIVSNRTDESLVYNGYVTLGSFDTENISLLGRFYKKGDEILFIGGVETQQLLEQNKLLYNLNSEINKLQRQLVKEKSLLEEANAAKDKFFSILAHDLKNPFNALLGFSEFLIENFRDMEQEEIEEQLTMMRDSSRQTFALLEDLLTWSKAQRGKLECKPQTVKIKDICEEVRGAVKGMAEEKEIEIELSAAENAEIFADPNMIKTIMRNLLSNAIKFSYRGGKIVTSLEDIGNNFKISVKDSGTGISAENQVRLWNLAGQHTTRGTEDESGTGLGLLICKEFAEAHKGKIWVESEEGKGSTFIFTIPKL</sequence>
<keyword evidence="9" id="KW-0067">ATP-binding</keyword>
<proteinExistence type="predicted"/>
<comment type="catalytic activity">
    <reaction evidence="1">
        <text>ATP + protein L-histidine = ADP + protein N-phospho-L-histidine.</text>
        <dbReference type="EC" id="2.7.13.3"/>
    </reaction>
</comment>
<dbReference type="FunFam" id="3.30.565.10:FF:000023">
    <property type="entry name" value="PAS domain-containing sensor histidine kinase"/>
    <property type="match status" value="1"/>
</dbReference>
<dbReference type="InterPro" id="IPR003594">
    <property type="entry name" value="HATPase_dom"/>
</dbReference>
<dbReference type="InterPro" id="IPR036890">
    <property type="entry name" value="HATPase_C_sf"/>
</dbReference>